<feature type="compositionally biased region" description="Polar residues" evidence="1">
    <location>
        <begin position="31"/>
        <end position="41"/>
    </location>
</feature>
<organism evidence="2 3">
    <name type="scientific">Coccidioides posadasii RMSCC 3488</name>
    <dbReference type="NCBI Taxonomy" id="454284"/>
    <lineage>
        <taxon>Eukaryota</taxon>
        <taxon>Fungi</taxon>
        <taxon>Dikarya</taxon>
        <taxon>Ascomycota</taxon>
        <taxon>Pezizomycotina</taxon>
        <taxon>Eurotiomycetes</taxon>
        <taxon>Eurotiomycetidae</taxon>
        <taxon>Onygenales</taxon>
        <taxon>Onygenaceae</taxon>
        <taxon>Coccidioides</taxon>
    </lineage>
</organism>
<feature type="region of interest" description="Disordered" evidence="1">
    <location>
        <begin position="464"/>
        <end position="493"/>
    </location>
</feature>
<proteinExistence type="predicted"/>
<feature type="compositionally biased region" description="Basic and acidic residues" evidence="1">
    <location>
        <begin position="1"/>
        <end position="24"/>
    </location>
</feature>
<feature type="compositionally biased region" description="Polar residues" evidence="1">
    <location>
        <begin position="216"/>
        <end position="233"/>
    </location>
</feature>
<gene>
    <name evidence="2" type="ORF">CPAG_01545</name>
</gene>
<feature type="region of interest" description="Disordered" evidence="1">
    <location>
        <begin position="1"/>
        <end position="41"/>
    </location>
</feature>
<evidence type="ECO:0000313" key="2">
    <source>
        <dbReference type="EMBL" id="KMM65193.1"/>
    </source>
</evidence>
<dbReference type="AlphaFoldDB" id="A0A0J6F4X7"/>
<dbReference type="EMBL" id="DS268109">
    <property type="protein sequence ID" value="KMM65193.1"/>
    <property type="molecule type" value="Genomic_DNA"/>
</dbReference>
<evidence type="ECO:0000313" key="3">
    <source>
        <dbReference type="Proteomes" id="UP000054567"/>
    </source>
</evidence>
<feature type="compositionally biased region" description="Basic and acidic residues" evidence="1">
    <location>
        <begin position="472"/>
        <end position="493"/>
    </location>
</feature>
<dbReference type="VEuPathDB" id="FungiDB:CPAG_01545"/>
<sequence>MMFPEVKESFTRTDLEELNNKRSDQAAGQAGPSNNGAETQSLVQDCVSSISSLSEIDDDEDDDIRHTIFKTIKIHTAKCDVCNQHNKATLRRCIDCGWQICTPCWDARGGDGTHGVSHKFNGPVFTPETPDSIAQSKGISEHDSDETVSISGENAGGLKSRSETKVAGKGKRPIIRDEEEYGSVKRRVSQRVLSQDKGKGRARESKVSRRKLPTQKGITATRKSASTIPSNKMGTKRGAVVADGDNVNTDDESEYESTGKSAGAIPQQLPPEIPPDDRRNPMYWLCMAAQRALNEEKAREQWRQELVVRQEATQVAPSHTRMRSMTIVNKTGSPLFVPSDSFQDPHIRPAAEAANRHLLLHQSAQDSHGIQHQQQASFHPINATSAILHDREDASRYLTVEHSDGNATRGPGPSPVSSFAGYPDLRWTAGYSSPNSLCVDYESAWARNQLRPMWADNYAPFQTPVPSPPLNEPHERPVINGGRKDTHGRPWNL</sequence>
<dbReference type="Proteomes" id="UP000054567">
    <property type="component" value="Unassembled WGS sequence"/>
</dbReference>
<reference evidence="3" key="3">
    <citation type="journal article" date="2010" name="Genome Res.">
        <title>Population genomic sequencing of Coccidioides fungi reveals recent hybridization and transposon control.</title>
        <authorList>
            <person name="Neafsey D.E."/>
            <person name="Barker B.M."/>
            <person name="Sharpton T.J."/>
            <person name="Stajich J.E."/>
            <person name="Park D.J."/>
            <person name="Whiston E."/>
            <person name="Hung C.-Y."/>
            <person name="McMahan C."/>
            <person name="White J."/>
            <person name="Sykes S."/>
            <person name="Heiman D."/>
            <person name="Young S."/>
            <person name="Zeng Q."/>
            <person name="Abouelleil A."/>
            <person name="Aftuck L."/>
            <person name="Bessette D."/>
            <person name="Brown A."/>
            <person name="FitzGerald M."/>
            <person name="Lui A."/>
            <person name="Macdonald J.P."/>
            <person name="Priest M."/>
            <person name="Orbach M.J."/>
            <person name="Galgiani J.N."/>
            <person name="Kirkland T.N."/>
            <person name="Cole G.T."/>
            <person name="Birren B.W."/>
            <person name="Henn M.R."/>
            <person name="Taylor J.W."/>
            <person name="Rounsley S.D."/>
        </authorList>
    </citation>
    <scope>NUCLEOTIDE SEQUENCE [LARGE SCALE GENOMIC DNA]</scope>
    <source>
        <strain evidence="3">RMSCC 3488</strain>
    </source>
</reference>
<feature type="compositionally biased region" description="Basic and acidic residues" evidence="1">
    <location>
        <begin position="194"/>
        <end position="207"/>
    </location>
</feature>
<name>A0A0J6F4X7_COCPO</name>
<reference evidence="3" key="2">
    <citation type="journal article" date="2009" name="Genome Res.">
        <title>Comparative genomic analyses of the human fungal pathogens Coccidioides and their relatives.</title>
        <authorList>
            <person name="Sharpton T.J."/>
            <person name="Stajich J.E."/>
            <person name="Rounsley S.D."/>
            <person name="Gardner M.J."/>
            <person name="Wortman J.R."/>
            <person name="Jordar V.S."/>
            <person name="Maiti R."/>
            <person name="Kodira C.D."/>
            <person name="Neafsey D.E."/>
            <person name="Zeng Q."/>
            <person name="Hung C.-Y."/>
            <person name="McMahan C."/>
            <person name="Muszewska A."/>
            <person name="Grynberg M."/>
            <person name="Mandel M.A."/>
            <person name="Kellner E.M."/>
            <person name="Barker B.M."/>
            <person name="Galgiani J.N."/>
            <person name="Orbach M.J."/>
            <person name="Kirkland T.N."/>
            <person name="Cole G.T."/>
            <person name="Henn M.R."/>
            <person name="Birren B.W."/>
            <person name="Taylor J.W."/>
        </authorList>
    </citation>
    <scope>NUCLEOTIDE SEQUENCE [LARGE SCALE GENOMIC DNA]</scope>
    <source>
        <strain evidence="3">RMSCC 3488</strain>
    </source>
</reference>
<dbReference type="OrthoDB" id="4755622at2759"/>
<protein>
    <submittedName>
        <fullName evidence="2">Uncharacterized protein</fullName>
    </submittedName>
</protein>
<accession>A0A0J6F4X7</accession>
<evidence type="ECO:0000256" key="1">
    <source>
        <dbReference type="SAM" id="MobiDB-lite"/>
    </source>
</evidence>
<feature type="region of interest" description="Disordered" evidence="1">
    <location>
        <begin position="122"/>
        <end position="275"/>
    </location>
</feature>
<reference evidence="2 3" key="1">
    <citation type="submission" date="2007-06" db="EMBL/GenBank/DDBJ databases">
        <title>The Genome Sequence of Coccidioides posadasii RMSCC_3488.</title>
        <authorList>
            <consortium name="Coccidioides Genome Resources Consortium"/>
            <consortium name="The Broad Institute Genome Sequencing Platform"/>
            <person name="Henn M.R."/>
            <person name="Sykes S."/>
            <person name="Young S."/>
            <person name="Jaffe D."/>
            <person name="Berlin A."/>
            <person name="Alvarez P."/>
            <person name="Butler J."/>
            <person name="Gnerre S."/>
            <person name="Grabherr M."/>
            <person name="Mauceli E."/>
            <person name="Brockman W."/>
            <person name="Kodira C."/>
            <person name="Alvarado L."/>
            <person name="Zeng Q."/>
            <person name="Crawford M."/>
            <person name="Antoine C."/>
            <person name="Devon K."/>
            <person name="Galgiani J."/>
            <person name="Orsborn K."/>
            <person name="Lewis M.L."/>
            <person name="Nusbaum C."/>
            <person name="Galagan J."/>
            <person name="Birren B."/>
        </authorList>
    </citation>
    <scope>NUCLEOTIDE SEQUENCE [LARGE SCALE GENOMIC DNA]</scope>
    <source>
        <strain evidence="2 3">RMSCC 3488</strain>
    </source>
</reference>